<evidence type="ECO:0000313" key="2">
    <source>
        <dbReference type="EMBL" id="OGI79342.1"/>
    </source>
</evidence>
<reference evidence="2 3" key="1">
    <citation type="journal article" date="2016" name="Nat. Commun.">
        <title>Thousands of microbial genomes shed light on interconnected biogeochemical processes in an aquifer system.</title>
        <authorList>
            <person name="Anantharaman K."/>
            <person name="Brown C.T."/>
            <person name="Hug L.A."/>
            <person name="Sharon I."/>
            <person name="Castelle C.J."/>
            <person name="Probst A.J."/>
            <person name="Thomas B.C."/>
            <person name="Singh A."/>
            <person name="Wilkins M.J."/>
            <person name="Karaoz U."/>
            <person name="Brodie E.L."/>
            <person name="Williams K.H."/>
            <person name="Hubbard S.S."/>
            <person name="Banfield J.F."/>
        </authorList>
    </citation>
    <scope>NUCLEOTIDE SEQUENCE [LARGE SCALE GENOMIC DNA]</scope>
</reference>
<evidence type="ECO:0008006" key="4">
    <source>
        <dbReference type="Google" id="ProtNLM"/>
    </source>
</evidence>
<dbReference type="Pfam" id="PF09136">
    <property type="entry name" value="Glucodextran_B"/>
    <property type="match status" value="1"/>
</dbReference>
<dbReference type="AlphaFoldDB" id="A0A1F6WBX7"/>
<keyword evidence="1" id="KW-1133">Transmembrane helix</keyword>
<dbReference type="Gene3D" id="2.60.40.10">
    <property type="entry name" value="Immunoglobulins"/>
    <property type="match status" value="1"/>
</dbReference>
<dbReference type="EMBL" id="MFUJ01000015">
    <property type="protein sequence ID" value="OGI79342.1"/>
    <property type="molecule type" value="Genomic_DNA"/>
</dbReference>
<accession>A0A1F6WBX7</accession>
<organism evidence="2 3">
    <name type="scientific">Candidatus Nomurabacteria bacterium RIFCSPHIGHO2_12_FULL_37_29</name>
    <dbReference type="NCBI Taxonomy" id="1801759"/>
    <lineage>
        <taxon>Bacteria</taxon>
        <taxon>Candidatus Nomuraibacteriota</taxon>
    </lineage>
</organism>
<evidence type="ECO:0000313" key="3">
    <source>
        <dbReference type="Proteomes" id="UP000177052"/>
    </source>
</evidence>
<evidence type="ECO:0000256" key="1">
    <source>
        <dbReference type="SAM" id="Phobius"/>
    </source>
</evidence>
<protein>
    <recommendedName>
        <fullName evidence="4">IPT/TIG domain-containing protein</fullName>
    </recommendedName>
</protein>
<keyword evidence="1" id="KW-0472">Membrane</keyword>
<dbReference type="InterPro" id="IPR013783">
    <property type="entry name" value="Ig-like_fold"/>
</dbReference>
<proteinExistence type="predicted"/>
<feature type="transmembrane region" description="Helical" evidence="1">
    <location>
        <begin position="7"/>
        <end position="26"/>
    </location>
</feature>
<comment type="caution">
    <text evidence="2">The sequence shown here is derived from an EMBL/GenBank/DDBJ whole genome shotgun (WGS) entry which is preliminary data.</text>
</comment>
<keyword evidence="1" id="KW-0812">Transmembrane</keyword>
<name>A0A1F6WBX7_9BACT</name>
<sequence>MLYKKKILQIAGLSVFFLFIVVYAYLRSHDLIFGVKIKNVSIGDGIKVGESILKVTGNAKNATNLTLNGREISVDQRGGFDETIVLLLGYNIINIKAKDKFGYSDEKNYKIIYEAI</sequence>
<dbReference type="Proteomes" id="UP000177052">
    <property type="component" value="Unassembled WGS sequence"/>
</dbReference>
<gene>
    <name evidence="2" type="ORF">A3F19_00730</name>
</gene>